<evidence type="ECO:0000256" key="1">
    <source>
        <dbReference type="SAM" id="MobiDB-lite"/>
    </source>
</evidence>
<gene>
    <name evidence="3" type="ORF">Pyn_11513</name>
</gene>
<sequence>MIPADVAENLMPKSVTEDADSCLKKLIEALETAKEEARKKAEEEASKKAEEEAKLKAEKEEKEKQEPAKDEVKCNGTSTKEEDAK</sequence>
<dbReference type="Proteomes" id="UP000250321">
    <property type="component" value="Unassembled WGS sequence"/>
</dbReference>
<dbReference type="InterPro" id="IPR058017">
    <property type="entry name" value="At3g28540-like_C"/>
</dbReference>
<name>A0A314Y932_PRUYE</name>
<organism evidence="3 4">
    <name type="scientific">Prunus yedoensis var. nudiflora</name>
    <dbReference type="NCBI Taxonomy" id="2094558"/>
    <lineage>
        <taxon>Eukaryota</taxon>
        <taxon>Viridiplantae</taxon>
        <taxon>Streptophyta</taxon>
        <taxon>Embryophyta</taxon>
        <taxon>Tracheophyta</taxon>
        <taxon>Spermatophyta</taxon>
        <taxon>Magnoliopsida</taxon>
        <taxon>eudicotyledons</taxon>
        <taxon>Gunneridae</taxon>
        <taxon>Pentapetalae</taxon>
        <taxon>rosids</taxon>
        <taxon>fabids</taxon>
        <taxon>Rosales</taxon>
        <taxon>Rosaceae</taxon>
        <taxon>Amygdaloideae</taxon>
        <taxon>Amygdaleae</taxon>
        <taxon>Prunus</taxon>
    </lineage>
</organism>
<accession>A0A314Y932</accession>
<comment type="caution">
    <text evidence="3">The sequence shown here is derived from an EMBL/GenBank/DDBJ whole genome shotgun (WGS) entry which is preliminary data.</text>
</comment>
<evidence type="ECO:0000313" key="4">
    <source>
        <dbReference type="Proteomes" id="UP000250321"/>
    </source>
</evidence>
<proteinExistence type="predicted"/>
<feature type="region of interest" description="Disordered" evidence="1">
    <location>
        <begin position="33"/>
        <end position="85"/>
    </location>
</feature>
<reference evidence="3 4" key="1">
    <citation type="submission" date="2018-02" db="EMBL/GenBank/DDBJ databases">
        <title>Draft genome of wild Prunus yedoensis var. nudiflora.</title>
        <authorList>
            <person name="Baek S."/>
            <person name="Kim J.-H."/>
            <person name="Choi K."/>
            <person name="Kim G.-B."/>
            <person name="Cho A."/>
            <person name="Jang H."/>
            <person name="Shin C.-H."/>
            <person name="Yu H.-J."/>
            <person name="Mun J.-H."/>
        </authorList>
    </citation>
    <scope>NUCLEOTIDE SEQUENCE [LARGE SCALE GENOMIC DNA]</scope>
    <source>
        <strain evidence="4">cv. Jeju island</strain>
        <tissue evidence="3">Leaf</tissue>
    </source>
</reference>
<dbReference type="Pfam" id="PF25568">
    <property type="entry name" value="AAA_lid_At3g28540"/>
    <property type="match status" value="1"/>
</dbReference>
<dbReference type="AlphaFoldDB" id="A0A314Y932"/>
<protein>
    <recommendedName>
        <fullName evidence="2">AAA+ ATPase At3g28540-like C-terminal domain-containing protein</fullName>
    </recommendedName>
</protein>
<evidence type="ECO:0000259" key="2">
    <source>
        <dbReference type="Pfam" id="PF25568"/>
    </source>
</evidence>
<dbReference type="STRING" id="2094558.A0A314Y932"/>
<keyword evidence="4" id="KW-1185">Reference proteome</keyword>
<evidence type="ECO:0000313" key="3">
    <source>
        <dbReference type="EMBL" id="PQQ01231.1"/>
    </source>
</evidence>
<feature type="domain" description="AAA+ ATPase At3g28540-like C-terminal" evidence="2">
    <location>
        <begin position="1"/>
        <end position="41"/>
    </location>
</feature>
<dbReference type="EMBL" id="PJQY01001591">
    <property type="protein sequence ID" value="PQQ01231.1"/>
    <property type="molecule type" value="Genomic_DNA"/>
</dbReference>